<name>A0AAV2K9E5_KNICA</name>
<proteinExistence type="inferred from homology"/>
<dbReference type="AlphaFoldDB" id="A0AAV2K9E5"/>
<dbReference type="GO" id="GO:0000145">
    <property type="term" value="C:exocyst"/>
    <property type="evidence" value="ECO:0007669"/>
    <property type="project" value="InterPro"/>
</dbReference>
<dbReference type="EMBL" id="OZ035839">
    <property type="protein sequence ID" value="CAL1585681.1"/>
    <property type="molecule type" value="Genomic_DNA"/>
</dbReference>
<dbReference type="PANTHER" id="PTHR21292:SF4">
    <property type="entry name" value="TUMOR NECROSIS FACTOR ALPHA-INDUCED PROTEIN 2"/>
    <property type="match status" value="1"/>
</dbReference>
<dbReference type="InterPro" id="IPR010326">
    <property type="entry name" value="EXOC3/Sec6"/>
</dbReference>
<dbReference type="Gene3D" id="1.10.357.70">
    <property type="entry name" value="Exocyst complex component Sec6, C-terminal domain"/>
    <property type="match status" value="1"/>
</dbReference>
<dbReference type="InterPro" id="IPR042532">
    <property type="entry name" value="EXOC3/Sec6_C"/>
</dbReference>
<dbReference type="Pfam" id="PF06046">
    <property type="entry name" value="Sec6"/>
    <property type="match status" value="1"/>
</dbReference>
<protein>
    <submittedName>
        <fullName evidence="2">Uncharacterized protein</fullName>
    </submittedName>
</protein>
<dbReference type="GO" id="GO:0006887">
    <property type="term" value="P:exocytosis"/>
    <property type="evidence" value="ECO:0007669"/>
    <property type="project" value="InterPro"/>
</dbReference>
<keyword evidence="3" id="KW-1185">Reference proteome</keyword>
<evidence type="ECO:0000313" key="2">
    <source>
        <dbReference type="EMBL" id="CAL1585681.1"/>
    </source>
</evidence>
<dbReference type="GO" id="GO:0051601">
    <property type="term" value="P:exocyst localization"/>
    <property type="evidence" value="ECO:0007669"/>
    <property type="project" value="TreeGrafter"/>
</dbReference>
<gene>
    <name evidence="2" type="ORF">KC01_LOCUS15880</name>
</gene>
<accession>A0AAV2K9E5</accession>
<sequence>MGKMKTSSVHPNVLDFLKHELDQLQDLKASCRQVVVTRLHQDMALRYVKTLLKTRGRSLEGGGARCMKDHALKLHQFFTAQGGACAWTQRILDQVSEILRLQDPDLVQLELVSLIQTCPDFSAAHVSQILFLKSDLSATSVRKIKRSVEENRPSSSTNQCAAFFSRIKVQILHNKVKLKFR</sequence>
<evidence type="ECO:0000256" key="1">
    <source>
        <dbReference type="ARBA" id="ARBA00009447"/>
    </source>
</evidence>
<comment type="similarity">
    <text evidence="1">Belongs to the SEC6 family.</text>
</comment>
<reference evidence="2 3" key="1">
    <citation type="submission" date="2024-04" db="EMBL/GenBank/DDBJ databases">
        <authorList>
            <person name="Waldvogel A.-M."/>
            <person name="Schoenle A."/>
        </authorList>
    </citation>
    <scope>NUCLEOTIDE SEQUENCE [LARGE SCALE GENOMIC DNA]</scope>
</reference>
<dbReference type="GO" id="GO:0000149">
    <property type="term" value="F:SNARE binding"/>
    <property type="evidence" value="ECO:0007669"/>
    <property type="project" value="TreeGrafter"/>
</dbReference>
<organism evidence="2 3">
    <name type="scientific">Knipowitschia caucasica</name>
    <name type="common">Caucasian dwarf goby</name>
    <name type="synonym">Pomatoschistus caucasicus</name>
    <dbReference type="NCBI Taxonomy" id="637954"/>
    <lineage>
        <taxon>Eukaryota</taxon>
        <taxon>Metazoa</taxon>
        <taxon>Chordata</taxon>
        <taxon>Craniata</taxon>
        <taxon>Vertebrata</taxon>
        <taxon>Euteleostomi</taxon>
        <taxon>Actinopterygii</taxon>
        <taxon>Neopterygii</taxon>
        <taxon>Teleostei</taxon>
        <taxon>Neoteleostei</taxon>
        <taxon>Acanthomorphata</taxon>
        <taxon>Gobiaria</taxon>
        <taxon>Gobiiformes</taxon>
        <taxon>Gobioidei</taxon>
        <taxon>Gobiidae</taxon>
        <taxon>Gobiinae</taxon>
        <taxon>Knipowitschia</taxon>
    </lineage>
</organism>
<dbReference type="Proteomes" id="UP001497482">
    <property type="component" value="Chromosome 17"/>
</dbReference>
<evidence type="ECO:0000313" key="3">
    <source>
        <dbReference type="Proteomes" id="UP001497482"/>
    </source>
</evidence>
<dbReference type="PANTHER" id="PTHR21292">
    <property type="entry name" value="EXOCYST COMPLEX COMPONENT SEC6-RELATED"/>
    <property type="match status" value="1"/>
</dbReference>